<comment type="subcellular location">
    <subcellularLocation>
        <location evidence="1">Membrane</location>
        <topology evidence="1">Multi-pass membrane protein</topology>
    </subcellularLocation>
</comment>
<evidence type="ECO:0000313" key="8">
    <source>
        <dbReference type="EMBL" id="KAK8852226.1"/>
    </source>
</evidence>
<keyword evidence="4 6" id="KW-0472">Membrane</keyword>
<reference evidence="8 9" key="1">
    <citation type="journal article" date="2024" name="IMA Fungus">
        <title>Apiospora arundinis, a panoply of carbohydrate-active enzymes and secondary metabolites.</title>
        <authorList>
            <person name="Sorensen T."/>
            <person name="Petersen C."/>
            <person name="Muurmann A.T."/>
            <person name="Christiansen J.V."/>
            <person name="Brundto M.L."/>
            <person name="Overgaard C.K."/>
            <person name="Boysen A.T."/>
            <person name="Wollenberg R.D."/>
            <person name="Larsen T.O."/>
            <person name="Sorensen J.L."/>
            <person name="Nielsen K.L."/>
            <person name="Sondergaard T.E."/>
        </authorList>
    </citation>
    <scope>NUCLEOTIDE SEQUENCE [LARGE SCALE GENOMIC DNA]</scope>
    <source>
        <strain evidence="8 9">AAU 773</strain>
    </source>
</reference>
<evidence type="ECO:0000313" key="9">
    <source>
        <dbReference type="Proteomes" id="UP001390339"/>
    </source>
</evidence>
<name>A0ABR2HT27_9PEZI</name>
<dbReference type="PANTHER" id="PTHR33048">
    <property type="entry name" value="PTH11-LIKE INTEGRAL MEMBRANE PROTEIN (AFU_ORTHOLOGUE AFUA_5G11245)"/>
    <property type="match status" value="1"/>
</dbReference>
<feature type="transmembrane region" description="Helical" evidence="6">
    <location>
        <begin position="186"/>
        <end position="208"/>
    </location>
</feature>
<protein>
    <submittedName>
        <fullName evidence="8">Integral membrane protein</fullName>
    </submittedName>
</protein>
<proteinExistence type="inferred from homology"/>
<comment type="similarity">
    <text evidence="5">Belongs to the SAT4 family.</text>
</comment>
<accession>A0ABR2HT27</accession>
<evidence type="ECO:0000256" key="5">
    <source>
        <dbReference type="ARBA" id="ARBA00038359"/>
    </source>
</evidence>
<comment type="caution">
    <text evidence="8">The sequence shown here is derived from an EMBL/GenBank/DDBJ whole genome shotgun (WGS) entry which is preliminary data.</text>
</comment>
<feature type="transmembrane region" description="Helical" evidence="6">
    <location>
        <begin position="258"/>
        <end position="278"/>
    </location>
</feature>
<feature type="domain" description="Rhodopsin" evidence="7">
    <location>
        <begin position="39"/>
        <end position="282"/>
    </location>
</feature>
<evidence type="ECO:0000256" key="1">
    <source>
        <dbReference type="ARBA" id="ARBA00004141"/>
    </source>
</evidence>
<dbReference type="Proteomes" id="UP001390339">
    <property type="component" value="Unassembled WGS sequence"/>
</dbReference>
<evidence type="ECO:0000256" key="6">
    <source>
        <dbReference type="SAM" id="Phobius"/>
    </source>
</evidence>
<feature type="transmembrane region" description="Helical" evidence="6">
    <location>
        <begin position="220"/>
        <end position="238"/>
    </location>
</feature>
<dbReference type="Pfam" id="PF20684">
    <property type="entry name" value="Fung_rhodopsin"/>
    <property type="match status" value="1"/>
</dbReference>
<sequence length="397" mass="42707">MSSAVDPNRLWVEHLDTTGMATIVTSVICGFLSIVVVGLRCLVRLRDKTFGLDDGFMLGGLVLYIVDVILGSIGSMHGLGTVNAKLNPTMMMEATKYLMIWMLIYVCGLMLIKASICMTLFRIASTNKTYRLCIIVLLGIIVGNFLTTFIGVLLLCSPVEANWNTGLVALGKAKCASMEAMIGLSYTSTAVSIATDMACAVLPGVILWRTQMPFKTKISVTVLLSFGSFASISTMIRTPYIEYYRNPLDNLPYHVGNIVLWSNVESAIGLVAGSLPSLRRLILAKVKKSSSAESNNMYHNGGANTPVGLVTFGGTPLTGGGGVGGGRSKKGTFRNPTDMGHSVATVHASGDGDWRRLRDSSSDKESMQGIRADYTYEVELTQSPALHSPITPPKSRQ</sequence>
<evidence type="ECO:0000259" key="7">
    <source>
        <dbReference type="Pfam" id="PF20684"/>
    </source>
</evidence>
<evidence type="ECO:0000256" key="4">
    <source>
        <dbReference type="ARBA" id="ARBA00023136"/>
    </source>
</evidence>
<keyword evidence="3 6" id="KW-1133">Transmembrane helix</keyword>
<evidence type="ECO:0000256" key="2">
    <source>
        <dbReference type="ARBA" id="ARBA00022692"/>
    </source>
</evidence>
<gene>
    <name evidence="8" type="ORF">PGQ11_014705</name>
</gene>
<dbReference type="PANTHER" id="PTHR33048:SF15">
    <property type="entry name" value="INTEGRAL MEMBRANE PROTEIN"/>
    <property type="match status" value="1"/>
</dbReference>
<evidence type="ECO:0000256" key="3">
    <source>
        <dbReference type="ARBA" id="ARBA00022989"/>
    </source>
</evidence>
<feature type="transmembrane region" description="Helical" evidence="6">
    <location>
        <begin position="98"/>
        <end position="121"/>
    </location>
</feature>
<feature type="transmembrane region" description="Helical" evidence="6">
    <location>
        <begin position="133"/>
        <end position="155"/>
    </location>
</feature>
<organism evidence="8 9">
    <name type="scientific">Apiospora arundinis</name>
    <dbReference type="NCBI Taxonomy" id="335852"/>
    <lineage>
        <taxon>Eukaryota</taxon>
        <taxon>Fungi</taxon>
        <taxon>Dikarya</taxon>
        <taxon>Ascomycota</taxon>
        <taxon>Pezizomycotina</taxon>
        <taxon>Sordariomycetes</taxon>
        <taxon>Xylariomycetidae</taxon>
        <taxon>Amphisphaeriales</taxon>
        <taxon>Apiosporaceae</taxon>
        <taxon>Apiospora</taxon>
    </lineage>
</organism>
<keyword evidence="9" id="KW-1185">Reference proteome</keyword>
<feature type="transmembrane region" description="Helical" evidence="6">
    <location>
        <begin position="20"/>
        <end position="43"/>
    </location>
</feature>
<dbReference type="InterPro" id="IPR052337">
    <property type="entry name" value="SAT4-like"/>
</dbReference>
<dbReference type="EMBL" id="JAPCWZ010000009">
    <property type="protein sequence ID" value="KAK8852226.1"/>
    <property type="molecule type" value="Genomic_DNA"/>
</dbReference>
<dbReference type="InterPro" id="IPR049326">
    <property type="entry name" value="Rhodopsin_dom_fungi"/>
</dbReference>
<feature type="transmembrane region" description="Helical" evidence="6">
    <location>
        <begin position="55"/>
        <end position="78"/>
    </location>
</feature>
<keyword evidence="2 6" id="KW-0812">Transmembrane</keyword>